<dbReference type="PANTHER" id="PTHR22925:SF3">
    <property type="entry name" value="GLYCOSYL HYDROLASE FAMILY PROTEIN 43"/>
    <property type="match status" value="1"/>
</dbReference>
<dbReference type="EMBL" id="NEWD01000028">
    <property type="protein sequence ID" value="OXM99863.1"/>
    <property type="molecule type" value="Genomic_DNA"/>
</dbReference>
<gene>
    <name evidence="1" type="ORF">Tam10B_1956</name>
</gene>
<keyword evidence="2" id="KW-1185">Reference proteome</keyword>
<evidence type="ECO:0000313" key="2">
    <source>
        <dbReference type="Proteomes" id="UP000215433"/>
    </source>
</evidence>
<dbReference type="GO" id="GO:0016787">
    <property type="term" value="F:hydrolase activity"/>
    <property type="evidence" value="ECO:0007669"/>
    <property type="project" value="UniProtKB-KW"/>
</dbReference>
<dbReference type="Gene3D" id="2.60.120.260">
    <property type="entry name" value="Galactose-binding domain-like"/>
    <property type="match status" value="1"/>
</dbReference>
<dbReference type="OrthoDB" id="231241at2"/>
<name>A0A229VW70_9BIFI</name>
<dbReference type="InterPro" id="IPR023296">
    <property type="entry name" value="Glyco_hydro_beta-prop_sf"/>
</dbReference>
<evidence type="ECO:0000313" key="1">
    <source>
        <dbReference type="EMBL" id="OXM99863.1"/>
    </source>
</evidence>
<dbReference type="Proteomes" id="UP000215433">
    <property type="component" value="Unassembled WGS sequence"/>
</dbReference>
<dbReference type="SUPFAM" id="SSF75005">
    <property type="entry name" value="Arabinanase/levansucrase/invertase"/>
    <property type="match status" value="1"/>
</dbReference>
<accession>A0A229VW70</accession>
<comment type="caution">
    <text evidence="1">The sequence shown here is derived from an EMBL/GenBank/DDBJ whole genome shotgun (WGS) entry which is preliminary data.</text>
</comment>
<dbReference type="CDD" id="cd18821">
    <property type="entry name" value="GH43_Pc3Gal43A-like"/>
    <property type="match status" value="1"/>
</dbReference>
<proteinExistence type="predicted"/>
<organism evidence="1 2">
    <name type="scientific">Bifidobacterium vansinderenii</name>
    <dbReference type="NCBI Taxonomy" id="1984871"/>
    <lineage>
        <taxon>Bacteria</taxon>
        <taxon>Bacillati</taxon>
        <taxon>Actinomycetota</taxon>
        <taxon>Actinomycetes</taxon>
        <taxon>Bifidobacteriales</taxon>
        <taxon>Bifidobacteriaceae</taxon>
        <taxon>Bifidobacterium</taxon>
    </lineage>
</organism>
<keyword evidence="1" id="KW-0378">Hydrolase</keyword>
<dbReference type="AlphaFoldDB" id="A0A229VW70"/>
<protein>
    <submittedName>
        <fullName evidence="1">Glycosyl hydrolase family 43</fullName>
    </submittedName>
</protein>
<dbReference type="RefSeq" id="WP_093961076.1">
    <property type="nucleotide sequence ID" value="NZ_NEWD01000028.1"/>
</dbReference>
<sequence length="427" mass="47499">MSQSLILNGVPWFDDEDHAVNAHGACIVESAGTYYLFGEYKTDDENRFAGFACYSSPDLAHWRFERLALPPQPDGPLGPNRIGERVKAMRCPNTGRYVMFAHADDLGYHDPLIVVAVSDTVDGEYRMVGPLHHHGEPIRRWDMGTFQDTDGTGYLMTHEGDIYRLSADYLSAAELVASKIAPGGESPAMTRIGDTYVIMFSNKTSWDRNDNYYLSAPSPAGPWTHRGLFAPQGSCTWNSQCSFIFPLTLADGRTVPMYMGDRWSFPRQVSCASQVWLPLRHDPADDSISLPDYWPAWNPRTGECEDLLAGRETRAELDSSVPGEEIRLPFFCGEHERLAVIGTTDVDGGYAMLTIARPDGTTAFESFVDCYSPTPYTGMMFVCPELPSGDYELRLRVTGEASVFYKKDGTRLGSTGTRVRTTAIRLI</sequence>
<dbReference type="Gene3D" id="2.115.10.20">
    <property type="entry name" value="Glycosyl hydrolase domain, family 43"/>
    <property type="match status" value="1"/>
</dbReference>
<dbReference type="PANTHER" id="PTHR22925">
    <property type="entry name" value="GLYCOSYL HYDROLASE 43 FAMILY MEMBER"/>
    <property type="match status" value="1"/>
</dbReference>
<reference evidence="1 2" key="1">
    <citation type="submission" date="2017-05" db="EMBL/GenBank/DDBJ databases">
        <title>Bifidobacterium vansinderenii sp. nov.</title>
        <authorList>
            <person name="Lugli G.A."/>
            <person name="Duranti S."/>
            <person name="Mangifesta M."/>
        </authorList>
    </citation>
    <scope>NUCLEOTIDE SEQUENCE [LARGE SCALE GENOMIC DNA]</scope>
    <source>
        <strain evidence="1 2">Tam10B</strain>
    </source>
</reference>